<organism evidence="2 3">
    <name type="scientific">Capnocytophaga canimorsus</name>
    <dbReference type="NCBI Taxonomy" id="28188"/>
    <lineage>
        <taxon>Bacteria</taxon>
        <taxon>Pseudomonadati</taxon>
        <taxon>Bacteroidota</taxon>
        <taxon>Flavobacteriia</taxon>
        <taxon>Flavobacteriales</taxon>
        <taxon>Flavobacteriaceae</taxon>
        <taxon>Capnocytophaga</taxon>
    </lineage>
</organism>
<dbReference type="AlphaFoldDB" id="A0A0B7H6V1"/>
<dbReference type="EMBL" id="CDOE01000048">
    <property type="protein sequence ID" value="CEN34244.1"/>
    <property type="molecule type" value="Genomic_DNA"/>
</dbReference>
<sequence length="41" mass="4554">MNKLTDGLNPESVSSNNPLTPMDIGGAPFHRTYSFNLTLRF</sequence>
<dbReference type="Proteomes" id="UP000044026">
    <property type="component" value="Unassembled WGS sequence"/>
</dbReference>
<gene>
    <name evidence="2" type="ORF">CCAN12_520010</name>
</gene>
<name>A0A0B7H6V1_9FLAO</name>
<accession>A0A0B7H6V1</accession>
<feature type="region of interest" description="Disordered" evidence="1">
    <location>
        <begin position="1"/>
        <end position="21"/>
    </location>
</feature>
<reference evidence="2 3" key="1">
    <citation type="submission" date="2015-01" db="EMBL/GenBank/DDBJ databases">
        <authorList>
            <person name="Xiang T."/>
            <person name="Song Y."/>
            <person name="Huang L."/>
            <person name="Wang B."/>
            <person name="Wu P."/>
        </authorList>
    </citation>
    <scope>NUCLEOTIDE SEQUENCE [LARGE SCALE GENOMIC DNA]</scope>
    <source>
        <strain evidence="2 3">Cc12</strain>
    </source>
</reference>
<proteinExistence type="predicted"/>
<protein>
    <submittedName>
        <fullName evidence="2">Uncharacterized protein</fullName>
    </submittedName>
</protein>
<evidence type="ECO:0000313" key="3">
    <source>
        <dbReference type="Proteomes" id="UP000044026"/>
    </source>
</evidence>
<evidence type="ECO:0000313" key="2">
    <source>
        <dbReference type="EMBL" id="CEN34244.1"/>
    </source>
</evidence>
<evidence type="ECO:0000256" key="1">
    <source>
        <dbReference type="SAM" id="MobiDB-lite"/>
    </source>
</evidence>